<feature type="compositionally biased region" description="Polar residues" evidence="1">
    <location>
        <begin position="305"/>
        <end position="318"/>
    </location>
</feature>
<feature type="compositionally biased region" description="Basic and acidic residues" evidence="1">
    <location>
        <begin position="386"/>
        <end position="406"/>
    </location>
</feature>
<feature type="compositionally biased region" description="Basic and acidic residues" evidence="1">
    <location>
        <begin position="367"/>
        <end position="379"/>
    </location>
</feature>
<feature type="compositionally biased region" description="Polar residues" evidence="1">
    <location>
        <begin position="205"/>
        <end position="218"/>
    </location>
</feature>
<gene>
    <name evidence="2" type="ORF">ACOF00016_LOCUS3902</name>
</gene>
<feature type="compositionally biased region" description="Basic and acidic residues" evidence="1">
    <location>
        <begin position="220"/>
        <end position="249"/>
    </location>
</feature>
<accession>A0A7S3KZA5</accession>
<feature type="compositionally biased region" description="Basic and acidic residues" evidence="1">
    <location>
        <begin position="413"/>
        <end position="433"/>
    </location>
</feature>
<reference evidence="2" key="1">
    <citation type="submission" date="2021-01" db="EMBL/GenBank/DDBJ databases">
        <authorList>
            <person name="Corre E."/>
            <person name="Pelletier E."/>
            <person name="Niang G."/>
            <person name="Scheremetjew M."/>
            <person name="Finn R."/>
            <person name="Kale V."/>
            <person name="Holt S."/>
            <person name="Cochrane G."/>
            <person name="Meng A."/>
            <person name="Brown T."/>
            <person name="Cohen L."/>
        </authorList>
    </citation>
    <scope>NUCLEOTIDE SEQUENCE</scope>
    <source>
        <strain evidence="2">CCMP127</strain>
    </source>
</reference>
<name>A0A7S3KZA5_9STRA</name>
<feature type="compositionally biased region" description="Acidic residues" evidence="1">
    <location>
        <begin position="127"/>
        <end position="163"/>
    </location>
</feature>
<feature type="compositionally biased region" description="Low complexity" evidence="1">
    <location>
        <begin position="334"/>
        <end position="348"/>
    </location>
</feature>
<feature type="compositionally biased region" description="Basic and acidic residues" evidence="1">
    <location>
        <begin position="500"/>
        <end position="512"/>
    </location>
</feature>
<dbReference type="AlphaFoldDB" id="A0A7S3KZA5"/>
<proteinExistence type="predicted"/>
<feature type="compositionally biased region" description="Basic and acidic residues" evidence="1">
    <location>
        <begin position="187"/>
        <end position="203"/>
    </location>
</feature>
<organism evidence="2">
    <name type="scientific">Amphora coffeiformis</name>
    <dbReference type="NCBI Taxonomy" id="265554"/>
    <lineage>
        <taxon>Eukaryota</taxon>
        <taxon>Sar</taxon>
        <taxon>Stramenopiles</taxon>
        <taxon>Ochrophyta</taxon>
        <taxon>Bacillariophyta</taxon>
        <taxon>Bacillariophyceae</taxon>
        <taxon>Bacillariophycidae</taxon>
        <taxon>Thalassiophysales</taxon>
        <taxon>Catenulaceae</taxon>
        <taxon>Amphora</taxon>
    </lineage>
</organism>
<feature type="compositionally biased region" description="Basic and acidic residues" evidence="1">
    <location>
        <begin position="11"/>
        <end position="23"/>
    </location>
</feature>
<feature type="region of interest" description="Disordered" evidence="1">
    <location>
        <begin position="1"/>
        <end position="37"/>
    </location>
</feature>
<evidence type="ECO:0000313" key="2">
    <source>
        <dbReference type="EMBL" id="CAE0405952.1"/>
    </source>
</evidence>
<feature type="region of interest" description="Disordered" evidence="1">
    <location>
        <begin position="74"/>
        <end position="512"/>
    </location>
</feature>
<evidence type="ECO:0000256" key="1">
    <source>
        <dbReference type="SAM" id="MobiDB-lite"/>
    </source>
</evidence>
<sequence>MTVNQAIATEPPRDKQRMTEDMRQSATPGGDASSWDTEAFDAKVKTSKDAKWKGKETKKASRVQDISMCLESGHEPVKKGEESWPFESSPCKLFGGKNTKKSGDDAINKELFKTEFDIKKESKTDSEESEEDNESEISDSDNDDDDDDDDGNSFGEESEDFEMDCANYLKGTIAEETEEPKAPSPLKSEKAPKRTSKSKERLSLSRATSNRSLESTGNRSQDRSSVRRSLRRSDSDRKLTTKKSSRDDLGGSCHPNIETKNNRRGVTAKKSSQSLSAATTHGDKPSRTRTRTIQRARSNDGMETMRSSSHGGLGSSKTSHGDEGRLRSSRKLTKSSSKSGSRRGGLTRAMSTKNVKPPEQYSSSRSSSKDAEEKGEQIPKKSSRPGLERKTSQRGMDGEEKGEQTPKKSLRPGLERKSSQRSMDGEEKGEQIPKKSSRPGLERKSSQRSMRKVSEKPSRTNSKSSSRQKGDESESEVEAADPEIKRKQKSTKRGSASGDKTAHVSEAPPRRDLLVLLREQKTVQPADLMDKENRRLLHFLAFEHKMGISFKELRRSVSADA</sequence>
<dbReference type="EMBL" id="HBIM01004561">
    <property type="protein sequence ID" value="CAE0405952.1"/>
    <property type="molecule type" value="Transcribed_RNA"/>
</dbReference>
<feature type="compositionally biased region" description="Basic and acidic residues" evidence="1">
    <location>
        <begin position="101"/>
        <end position="126"/>
    </location>
</feature>
<protein>
    <submittedName>
        <fullName evidence="2">Uncharacterized protein</fullName>
    </submittedName>
</protein>
<feature type="compositionally biased region" description="Polar residues" evidence="1">
    <location>
        <begin position="269"/>
        <end position="279"/>
    </location>
</feature>